<proteinExistence type="predicted"/>
<dbReference type="Proteomes" id="UP000184085">
    <property type="component" value="Unassembled WGS sequence"/>
</dbReference>
<feature type="domain" description="DUF58" evidence="1">
    <location>
        <begin position="50"/>
        <end position="252"/>
    </location>
</feature>
<gene>
    <name evidence="2" type="ORF">KARMA_0968</name>
</gene>
<dbReference type="Pfam" id="PF01882">
    <property type="entry name" value="DUF58"/>
    <property type="match status" value="1"/>
</dbReference>
<dbReference type="PANTHER" id="PTHR33608">
    <property type="entry name" value="BLL2464 PROTEIN"/>
    <property type="match status" value="1"/>
</dbReference>
<dbReference type="PANTHER" id="PTHR33608:SF6">
    <property type="entry name" value="BLL2464 PROTEIN"/>
    <property type="match status" value="1"/>
</dbReference>
<name>A0A1M4N146_9RHOB</name>
<accession>A0A1M4N146</accession>
<dbReference type="AlphaFoldDB" id="A0A1M4N146"/>
<reference evidence="3" key="1">
    <citation type="submission" date="2016-09" db="EMBL/GenBank/DDBJ databases">
        <authorList>
            <person name="Wibberg D."/>
        </authorList>
    </citation>
    <scope>NUCLEOTIDE SEQUENCE [LARGE SCALE GENOMIC DNA]</scope>
</reference>
<evidence type="ECO:0000313" key="3">
    <source>
        <dbReference type="Proteomes" id="UP000184085"/>
    </source>
</evidence>
<protein>
    <recommendedName>
        <fullName evidence="1">DUF58 domain-containing protein</fullName>
    </recommendedName>
</protein>
<evidence type="ECO:0000259" key="1">
    <source>
        <dbReference type="Pfam" id="PF01882"/>
    </source>
</evidence>
<sequence length="289" mass="31865">MTQASHLRSRAEALAAAYPPLLASAERLAANVQLGDHGRKRSGAGEAFWQYRQLQTGDDARLIDWRRSARGDEQYIKQREWQIAQSALLWVDQASSMNFASSEGQPTKAERARVIGMAAAVLLVRGGERVALGAVLPPRRGTGQLERIAVALTEDRPDDYGVPDLSPMVPNSRALIVSDFLGDLEPLKRVLTRAAGRGIRGALLQVLDPAEEEFPFRGRTIFESITGGVRHETLRADTLRERYLARLAERKAELADLALSTGWMLGHHHTSENAQSALLWVYQAVQGAR</sequence>
<dbReference type="EMBL" id="FMJB01000040">
    <property type="protein sequence ID" value="SCM66786.1"/>
    <property type="molecule type" value="Genomic_DNA"/>
</dbReference>
<dbReference type="InterPro" id="IPR002881">
    <property type="entry name" value="DUF58"/>
</dbReference>
<keyword evidence="3" id="KW-1185">Reference proteome</keyword>
<organism evidence="2 3">
    <name type="scientific">Donghicola eburneus</name>
    <dbReference type="NCBI Taxonomy" id="393278"/>
    <lineage>
        <taxon>Bacteria</taxon>
        <taxon>Pseudomonadati</taxon>
        <taxon>Pseudomonadota</taxon>
        <taxon>Alphaproteobacteria</taxon>
        <taxon>Rhodobacterales</taxon>
        <taxon>Roseobacteraceae</taxon>
        <taxon>Donghicola</taxon>
    </lineage>
</organism>
<evidence type="ECO:0000313" key="2">
    <source>
        <dbReference type="EMBL" id="SCM66786.1"/>
    </source>
</evidence>
<dbReference type="RefSeq" id="WP_072704866.1">
    <property type="nucleotide sequence ID" value="NZ_FMJB01000040.1"/>
</dbReference>